<dbReference type="InterPro" id="IPR016156">
    <property type="entry name" value="FAD/NAD-linked_Rdtase_dimer_sf"/>
</dbReference>
<name>A0A926F080_9FIRM</name>
<keyword evidence="9 14" id="KW-0520">NAD</keyword>
<dbReference type="InterPro" id="IPR023753">
    <property type="entry name" value="FAD/NAD-binding_dom"/>
</dbReference>
<feature type="domain" description="Pyridine nucleotide-disulphide oxidoreductase dimerisation" evidence="17">
    <location>
        <begin position="340"/>
        <end position="449"/>
    </location>
</feature>
<dbReference type="FunFam" id="3.30.390.30:FF:000001">
    <property type="entry name" value="Dihydrolipoyl dehydrogenase"/>
    <property type="match status" value="1"/>
</dbReference>
<evidence type="ECO:0000256" key="12">
    <source>
        <dbReference type="ARBA" id="ARBA00049187"/>
    </source>
</evidence>
<evidence type="ECO:0000256" key="7">
    <source>
        <dbReference type="ARBA" id="ARBA00022827"/>
    </source>
</evidence>
<feature type="binding site" evidence="14">
    <location>
        <position position="306"/>
    </location>
    <ligand>
        <name>FAD</name>
        <dbReference type="ChEBI" id="CHEBI:57692"/>
    </ligand>
</feature>
<evidence type="ECO:0000259" key="17">
    <source>
        <dbReference type="Pfam" id="PF02852"/>
    </source>
</evidence>
<reference evidence="19 20" key="1">
    <citation type="submission" date="2020-08" db="EMBL/GenBank/DDBJ databases">
        <title>Genome public.</title>
        <authorList>
            <person name="Liu C."/>
            <person name="Sun Q."/>
        </authorList>
    </citation>
    <scope>NUCLEOTIDE SEQUENCE [LARGE SCALE GENOMIC DNA]</scope>
    <source>
        <strain evidence="19 20">NSJ-26</strain>
    </source>
</reference>
<feature type="active site" description="Proton acceptor" evidence="13">
    <location>
        <position position="438"/>
    </location>
</feature>
<evidence type="ECO:0000256" key="9">
    <source>
        <dbReference type="ARBA" id="ARBA00023027"/>
    </source>
</evidence>
<evidence type="ECO:0000256" key="6">
    <source>
        <dbReference type="ARBA" id="ARBA00022630"/>
    </source>
</evidence>
<comment type="miscellaneous">
    <text evidence="16">The active site is a redox-active disulfide bond.</text>
</comment>
<keyword evidence="11 16" id="KW-0676">Redox-active center</keyword>
<comment type="catalytic activity">
    <reaction evidence="12 16">
        <text>N(6)-[(R)-dihydrolipoyl]-L-lysyl-[protein] + NAD(+) = N(6)-[(R)-lipoyl]-L-lysyl-[protein] + NADH + H(+)</text>
        <dbReference type="Rhea" id="RHEA:15045"/>
        <dbReference type="Rhea" id="RHEA-COMP:10474"/>
        <dbReference type="Rhea" id="RHEA-COMP:10475"/>
        <dbReference type="ChEBI" id="CHEBI:15378"/>
        <dbReference type="ChEBI" id="CHEBI:57540"/>
        <dbReference type="ChEBI" id="CHEBI:57945"/>
        <dbReference type="ChEBI" id="CHEBI:83099"/>
        <dbReference type="ChEBI" id="CHEBI:83100"/>
        <dbReference type="EC" id="1.8.1.4"/>
    </reaction>
</comment>
<keyword evidence="14" id="KW-0547">Nucleotide-binding</keyword>
<dbReference type="PANTHER" id="PTHR22912:SF217">
    <property type="entry name" value="DIHYDROLIPOYL DEHYDROGENASE"/>
    <property type="match status" value="1"/>
</dbReference>
<evidence type="ECO:0000259" key="18">
    <source>
        <dbReference type="Pfam" id="PF07992"/>
    </source>
</evidence>
<dbReference type="Pfam" id="PF07992">
    <property type="entry name" value="Pyr_redox_2"/>
    <property type="match status" value="1"/>
</dbReference>
<feature type="binding site" evidence="14">
    <location>
        <begin position="181"/>
        <end position="188"/>
    </location>
    <ligand>
        <name>NAD(+)</name>
        <dbReference type="ChEBI" id="CHEBI:57540"/>
    </ligand>
</feature>
<dbReference type="InterPro" id="IPR006258">
    <property type="entry name" value="Lipoamide_DH"/>
</dbReference>
<dbReference type="GO" id="GO:0006103">
    <property type="term" value="P:2-oxoglutarate metabolic process"/>
    <property type="evidence" value="ECO:0007669"/>
    <property type="project" value="TreeGrafter"/>
</dbReference>
<evidence type="ECO:0000256" key="3">
    <source>
        <dbReference type="ARBA" id="ARBA00012608"/>
    </source>
</evidence>
<gene>
    <name evidence="19" type="primary">lpdA</name>
    <name evidence="19" type="ORF">H8689_07450</name>
</gene>
<keyword evidence="7 14" id="KW-0274">FAD</keyword>
<dbReference type="Pfam" id="PF02852">
    <property type="entry name" value="Pyr_redox_dim"/>
    <property type="match status" value="1"/>
</dbReference>
<dbReference type="GO" id="GO:0004148">
    <property type="term" value="F:dihydrolipoyl dehydrogenase (NADH) activity"/>
    <property type="evidence" value="ECO:0007669"/>
    <property type="project" value="UniProtKB-EC"/>
</dbReference>
<dbReference type="SUPFAM" id="SSF55424">
    <property type="entry name" value="FAD/NAD-linked reductases, dimerisation (C-terminal) domain"/>
    <property type="match status" value="1"/>
</dbReference>
<keyword evidence="6 16" id="KW-0285">Flavoprotein</keyword>
<protein>
    <recommendedName>
        <fullName evidence="4 16">Dihydrolipoyl dehydrogenase</fullName>
        <ecNumber evidence="3 16">1.8.1.4</ecNumber>
    </recommendedName>
</protein>
<evidence type="ECO:0000256" key="14">
    <source>
        <dbReference type="PIRSR" id="PIRSR000350-3"/>
    </source>
</evidence>
<dbReference type="InterPro" id="IPR004099">
    <property type="entry name" value="Pyr_nucl-diS_OxRdtase_dimer"/>
</dbReference>
<dbReference type="PROSITE" id="PS00076">
    <property type="entry name" value="PYRIDINE_REDOX_1"/>
    <property type="match status" value="1"/>
</dbReference>
<evidence type="ECO:0000256" key="15">
    <source>
        <dbReference type="PIRSR" id="PIRSR000350-4"/>
    </source>
</evidence>
<comment type="similarity">
    <text evidence="2 16">Belongs to the class-I pyridine nucleotide-disulfide oxidoreductase family.</text>
</comment>
<evidence type="ECO:0000256" key="16">
    <source>
        <dbReference type="RuleBase" id="RU003692"/>
    </source>
</evidence>
<keyword evidence="10" id="KW-1015">Disulfide bond</keyword>
<comment type="caution">
    <text evidence="19">The sequence shown here is derived from an EMBL/GenBank/DDBJ whole genome shotgun (WGS) entry which is preliminary data.</text>
</comment>
<evidence type="ECO:0000256" key="1">
    <source>
        <dbReference type="ARBA" id="ARBA00004496"/>
    </source>
</evidence>
<comment type="subcellular location">
    <subcellularLocation>
        <location evidence="1">Cytoplasm</location>
    </subcellularLocation>
</comment>
<dbReference type="EMBL" id="JACRTK010000003">
    <property type="protein sequence ID" value="MBC8590946.1"/>
    <property type="molecule type" value="Genomic_DNA"/>
</dbReference>
<accession>A0A926F080</accession>
<evidence type="ECO:0000313" key="20">
    <source>
        <dbReference type="Proteomes" id="UP000601522"/>
    </source>
</evidence>
<dbReference type="RefSeq" id="WP_249323785.1">
    <property type="nucleotide sequence ID" value="NZ_JACRTK010000003.1"/>
</dbReference>
<evidence type="ECO:0000256" key="8">
    <source>
        <dbReference type="ARBA" id="ARBA00023002"/>
    </source>
</evidence>
<dbReference type="InterPro" id="IPR050151">
    <property type="entry name" value="Class-I_Pyr_Nuc-Dis_Oxidored"/>
</dbReference>
<keyword evidence="20" id="KW-1185">Reference proteome</keyword>
<dbReference type="Gene3D" id="3.30.390.30">
    <property type="match status" value="1"/>
</dbReference>
<evidence type="ECO:0000313" key="19">
    <source>
        <dbReference type="EMBL" id="MBC8590946.1"/>
    </source>
</evidence>
<dbReference type="AlphaFoldDB" id="A0A926F080"/>
<dbReference type="GO" id="GO:0005737">
    <property type="term" value="C:cytoplasm"/>
    <property type="evidence" value="ECO:0007669"/>
    <property type="project" value="UniProtKB-SubCell"/>
</dbReference>
<feature type="disulfide bond" description="Redox-active" evidence="15">
    <location>
        <begin position="41"/>
        <end position="46"/>
    </location>
</feature>
<evidence type="ECO:0000256" key="10">
    <source>
        <dbReference type="ARBA" id="ARBA00023157"/>
    </source>
</evidence>
<feature type="domain" description="FAD/NAD(P)-binding" evidence="18">
    <location>
        <begin position="4"/>
        <end position="321"/>
    </location>
</feature>
<proteinExistence type="inferred from homology"/>
<evidence type="ECO:0000256" key="5">
    <source>
        <dbReference type="ARBA" id="ARBA00022490"/>
    </source>
</evidence>
<feature type="binding site" evidence="14">
    <location>
        <position position="50"/>
    </location>
    <ligand>
        <name>FAD</name>
        <dbReference type="ChEBI" id="CHEBI:57692"/>
    </ligand>
</feature>
<organism evidence="19 20">
    <name type="scientific">Wansuia hejianensis</name>
    <dbReference type="NCBI Taxonomy" id="2763667"/>
    <lineage>
        <taxon>Bacteria</taxon>
        <taxon>Bacillati</taxon>
        <taxon>Bacillota</taxon>
        <taxon>Clostridia</taxon>
        <taxon>Lachnospirales</taxon>
        <taxon>Lachnospiraceae</taxon>
        <taxon>Wansuia</taxon>
    </lineage>
</organism>
<dbReference type="PRINTS" id="PR00368">
    <property type="entry name" value="FADPNR"/>
</dbReference>
<dbReference type="NCBIfam" id="TIGR01350">
    <property type="entry name" value="lipoamide_DH"/>
    <property type="match status" value="1"/>
</dbReference>
<sequence>MEKYDVIVIGGGPGGYVAAIKAAQLGSKVAVIEKENLGGVCLNWGCIPTKTLLTTTKLYKDIIGSKEFGIEGIDTFDLKVNWSQLLKRKDGVVDRLVSGIGMLFKKNKIDTIHGMARVINKNEVEVEDKIYRTEKLIIATGARDLYPEIPGLNEMEKSGNIIYSKTALELEDIPEELVIIGGNIYAVEFASIFNALGSNVVFVQEESQILENMESEMAKTLERQLRKDGVKFVSNAKLKSISEEGLVVEHKEKEKIFKADKYLISWKIQPNIKGLESLNLNKDSKGFIITDENMETSIKGVYGVGDINGKYPLAHVASSEGIVAAENISGKDSKMDYHLIPLIIYTNPELASVGMTVEEAKEKGHDATVSKFPLSANGKALSEGDTVGFIKIVSDNKYGEIIGVHIMSNHSSDIISSAVAVMKLEGTVYDIAKTIIPHPTTSEIFMEAAFGAIDKPIHM</sequence>
<dbReference type="InterPro" id="IPR036188">
    <property type="entry name" value="FAD/NAD-bd_sf"/>
</dbReference>
<dbReference type="InterPro" id="IPR012999">
    <property type="entry name" value="Pyr_OxRdtase_I_AS"/>
</dbReference>
<evidence type="ECO:0000256" key="13">
    <source>
        <dbReference type="PIRSR" id="PIRSR000350-2"/>
    </source>
</evidence>
<evidence type="ECO:0000256" key="2">
    <source>
        <dbReference type="ARBA" id="ARBA00007532"/>
    </source>
</evidence>
<comment type="cofactor">
    <cofactor evidence="14 16">
        <name>FAD</name>
        <dbReference type="ChEBI" id="CHEBI:57692"/>
    </cofactor>
    <text evidence="14 16">Binds 1 FAD per subunit.</text>
</comment>
<keyword evidence="5" id="KW-0963">Cytoplasm</keyword>
<evidence type="ECO:0000256" key="11">
    <source>
        <dbReference type="ARBA" id="ARBA00023284"/>
    </source>
</evidence>
<evidence type="ECO:0000256" key="4">
    <source>
        <dbReference type="ARBA" id="ARBA00016961"/>
    </source>
</evidence>
<dbReference type="PIRSF" id="PIRSF000350">
    <property type="entry name" value="Mercury_reductase_MerA"/>
    <property type="match status" value="1"/>
</dbReference>
<dbReference type="GO" id="GO:0050660">
    <property type="term" value="F:flavin adenine dinucleotide binding"/>
    <property type="evidence" value="ECO:0007669"/>
    <property type="project" value="InterPro"/>
</dbReference>
<dbReference type="PANTHER" id="PTHR22912">
    <property type="entry name" value="DISULFIDE OXIDOREDUCTASE"/>
    <property type="match status" value="1"/>
</dbReference>
<dbReference type="Gene3D" id="3.50.50.60">
    <property type="entry name" value="FAD/NAD(P)-binding domain"/>
    <property type="match status" value="2"/>
</dbReference>
<dbReference type="EC" id="1.8.1.4" evidence="3 16"/>
<keyword evidence="8 16" id="KW-0560">Oxidoreductase</keyword>
<dbReference type="Proteomes" id="UP000601522">
    <property type="component" value="Unassembled WGS sequence"/>
</dbReference>
<dbReference type="InterPro" id="IPR001100">
    <property type="entry name" value="Pyr_nuc-diS_OxRdtase"/>
</dbReference>
<dbReference type="SUPFAM" id="SSF51905">
    <property type="entry name" value="FAD/NAD(P)-binding domain"/>
    <property type="match status" value="1"/>
</dbReference>
<dbReference type="PRINTS" id="PR00411">
    <property type="entry name" value="PNDRDTASEI"/>
</dbReference>